<name>A0A9P4I0S2_9PEZI</name>
<dbReference type="OrthoDB" id="10003767at2759"/>
<evidence type="ECO:0000313" key="2">
    <source>
        <dbReference type="EMBL" id="KAF2090968.1"/>
    </source>
</evidence>
<feature type="region of interest" description="Disordered" evidence="1">
    <location>
        <begin position="185"/>
        <end position="214"/>
    </location>
</feature>
<comment type="caution">
    <text evidence="2">The sequence shown here is derived from an EMBL/GenBank/DDBJ whole genome shotgun (WGS) entry which is preliminary data.</text>
</comment>
<dbReference type="InterPro" id="IPR051678">
    <property type="entry name" value="AGP_Transferase"/>
</dbReference>
<evidence type="ECO:0008006" key="4">
    <source>
        <dbReference type="Google" id="ProtNLM"/>
    </source>
</evidence>
<dbReference type="Proteomes" id="UP000799776">
    <property type="component" value="Unassembled WGS sequence"/>
</dbReference>
<dbReference type="InterPro" id="IPR011009">
    <property type="entry name" value="Kinase-like_dom_sf"/>
</dbReference>
<dbReference type="EMBL" id="ML978712">
    <property type="protein sequence ID" value="KAF2090968.1"/>
    <property type="molecule type" value="Genomic_DNA"/>
</dbReference>
<proteinExistence type="predicted"/>
<dbReference type="PANTHER" id="PTHR21310:SF51">
    <property type="entry name" value="AMINOGLYCOSIDE PHOSPHOTRANSFERASE DOMAIN-CONTAINING PROTEIN"/>
    <property type="match status" value="1"/>
</dbReference>
<sequence length="500" mass="55976">MPPDVLKWGRILEIGDTALVKLALRHIKPPDPLAGVGCVVTWRHNYRNHRLHLIQFHEGDQLIVCVPAKGQLKFWTPDDEECLRTEAQTMRYIEQKTTVPVAHVYGFDTGFDNEIGAPYILLQRLNGDLMCDAWHSVDPATDLTLEEKRDNMCRTLAEAMSGLHALSFPSIGRLDFGDSGSSLQISPKVSASHHRSRSGNTRGRLSDLKPNGEITRRLPCRSSRTYFRSALANRPAHRNSSNPAGPSYIAIGALHVLGLVLDYVPRCEPDPLFTAPTAADKRMSWNSTTSWQMPKEKTPETFVLAHPSGLAPQNLFFNDMGHLVGIVDWAGVTVVPRCIGYAALPVWLRRQWGEEEVSLISSDGATQPWYPGGEVNDNDPFGLWMSRQEEERRRRLYTNAMRTALQRASGAAGTQEENDARFTSQSLVYCAVESALRGDGDGEAIAKKILRLVLPDCEPWEMLMALGEKNQDARDVDERIRRGLGEWFAGQDEAWDDIEH</sequence>
<accession>A0A9P4I0S2</accession>
<dbReference type="SUPFAM" id="SSF56112">
    <property type="entry name" value="Protein kinase-like (PK-like)"/>
    <property type="match status" value="1"/>
</dbReference>
<evidence type="ECO:0000256" key="1">
    <source>
        <dbReference type="SAM" id="MobiDB-lite"/>
    </source>
</evidence>
<organism evidence="2 3">
    <name type="scientific">Saccharata proteae CBS 121410</name>
    <dbReference type="NCBI Taxonomy" id="1314787"/>
    <lineage>
        <taxon>Eukaryota</taxon>
        <taxon>Fungi</taxon>
        <taxon>Dikarya</taxon>
        <taxon>Ascomycota</taxon>
        <taxon>Pezizomycotina</taxon>
        <taxon>Dothideomycetes</taxon>
        <taxon>Dothideomycetes incertae sedis</taxon>
        <taxon>Botryosphaeriales</taxon>
        <taxon>Saccharataceae</taxon>
        <taxon>Saccharata</taxon>
    </lineage>
</organism>
<evidence type="ECO:0000313" key="3">
    <source>
        <dbReference type="Proteomes" id="UP000799776"/>
    </source>
</evidence>
<gene>
    <name evidence="2" type="ORF">K490DRAFT_62299</name>
</gene>
<dbReference type="AlphaFoldDB" id="A0A9P4I0S2"/>
<protein>
    <recommendedName>
        <fullName evidence="4">Aminoglycoside phosphotransferase domain-containing protein</fullName>
    </recommendedName>
</protein>
<dbReference type="PANTHER" id="PTHR21310">
    <property type="entry name" value="AMINOGLYCOSIDE PHOSPHOTRANSFERASE-RELATED-RELATED"/>
    <property type="match status" value="1"/>
</dbReference>
<keyword evidence="3" id="KW-1185">Reference proteome</keyword>
<reference evidence="2" key="1">
    <citation type="journal article" date="2020" name="Stud. Mycol.">
        <title>101 Dothideomycetes genomes: a test case for predicting lifestyles and emergence of pathogens.</title>
        <authorList>
            <person name="Haridas S."/>
            <person name="Albert R."/>
            <person name="Binder M."/>
            <person name="Bloem J."/>
            <person name="Labutti K."/>
            <person name="Salamov A."/>
            <person name="Andreopoulos B."/>
            <person name="Baker S."/>
            <person name="Barry K."/>
            <person name="Bills G."/>
            <person name="Bluhm B."/>
            <person name="Cannon C."/>
            <person name="Castanera R."/>
            <person name="Culley D."/>
            <person name="Daum C."/>
            <person name="Ezra D."/>
            <person name="Gonzalez J."/>
            <person name="Henrissat B."/>
            <person name="Kuo A."/>
            <person name="Liang C."/>
            <person name="Lipzen A."/>
            <person name="Lutzoni F."/>
            <person name="Magnuson J."/>
            <person name="Mondo S."/>
            <person name="Nolan M."/>
            <person name="Ohm R."/>
            <person name="Pangilinan J."/>
            <person name="Park H.-J."/>
            <person name="Ramirez L."/>
            <person name="Alfaro M."/>
            <person name="Sun H."/>
            <person name="Tritt A."/>
            <person name="Yoshinaga Y."/>
            <person name="Zwiers L.-H."/>
            <person name="Turgeon B."/>
            <person name="Goodwin S."/>
            <person name="Spatafora J."/>
            <person name="Crous P."/>
            <person name="Grigoriev I."/>
        </authorList>
    </citation>
    <scope>NUCLEOTIDE SEQUENCE</scope>
    <source>
        <strain evidence="2">CBS 121410</strain>
    </source>
</reference>